<dbReference type="AlphaFoldDB" id="A0A1L6ZJA4"/>
<name>A0A1L6ZJA4_BACIA</name>
<accession>A0A1L6ZJA4</accession>
<evidence type="ECO:0000313" key="1">
    <source>
        <dbReference type="EMBL" id="APT46600.1"/>
    </source>
</evidence>
<protein>
    <submittedName>
        <fullName evidence="1">Uncharacterized protein</fullName>
    </submittedName>
</protein>
<organism evidence="1 2">
    <name type="scientific">Bacillus safensis</name>
    <dbReference type="NCBI Taxonomy" id="561879"/>
    <lineage>
        <taxon>Bacteria</taxon>
        <taxon>Bacillati</taxon>
        <taxon>Bacillota</taxon>
        <taxon>Bacilli</taxon>
        <taxon>Bacillales</taxon>
        <taxon>Bacillaceae</taxon>
        <taxon>Bacillus</taxon>
    </lineage>
</organism>
<proteinExistence type="predicted"/>
<sequence length="112" mass="12566">MIVIAFDLSLSNTGYAVGEVSNNSLKLIEGNGHRDKGWFRGWLLINWSDHCGYLSKLLIIPFFPYASAWSFGLQSVLSPMHCNVGTVISYLKEVVSKKDNNSRIVSQFKKPL</sequence>
<evidence type="ECO:0000313" key="2">
    <source>
        <dbReference type="Proteomes" id="UP000185426"/>
    </source>
</evidence>
<reference evidence="1 2" key="1">
    <citation type="submission" date="2016-05" db="EMBL/GenBank/DDBJ databases">
        <title>Complete Genome and Methylome Analysis of Psychrotrophic Bacterial Isolates from Antarctic Lake Untersee.</title>
        <authorList>
            <person name="Fomenkov A."/>
            <person name="Akimov V.N."/>
            <person name="Vasilyeva L.V."/>
            <person name="Andersen D."/>
            <person name="Vincze T."/>
            <person name="Roberts R.J."/>
        </authorList>
    </citation>
    <scope>NUCLEOTIDE SEQUENCE [LARGE SCALE GENOMIC DNA]</scope>
    <source>
        <strain evidence="1 2">U14-5</strain>
    </source>
</reference>
<dbReference type="EMBL" id="CP015607">
    <property type="protein sequence ID" value="APT46600.1"/>
    <property type="molecule type" value="Genomic_DNA"/>
</dbReference>
<dbReference type="Proteomes" id="UP000185426">
    <property type="component" value="Chromosome"/>
</dbReference>
<gene>
    <name evidence="1" type="ORF">BSA145_12530</name>
</gene>